<evidence type="ECO:0008006" key="10">
    <source>
        <dbReference type="Google" id="ProtNLM"/>
    </source>
</evidence>
<evidence type="ECO:0000256" key="4">
    <source>
        <dbReference type="ARBA" id="ARBA00023015"/>
    </source>
</evidence>
<dbReference type="GO" id="GO:0045944">
    <property type="term" value="P:positive regulation of transcription by RNA polymerase II"/>
    <property type="evidence" value="ECO:0007669"/>
    <property type="project" value="TreeGrafter"/>
</dbReference>
<protein>
    <recommendedName>
        <fullName evidence="10">Transcription factor domain-containing protein</fullName>
    </recommendedName>
</protein>
<dbReference type="GO" id="GO:0046872">
    <property type="term" value="F:metal ion binding"/>
    <property type="evidence" value="ECO:0007669"/>
    <property type="project" value="UniProtKB-KW"/>
</dbReference>
<dbReference type="GeneID" id="83199781"/>
<dbReference type="CDD" id="cd12148">
    <property type="entry name" value="fungal_TF_MHR"/>
    <property type="match status" value="1"/>
</dbReference>
<dbReference type="EMBL" id="JAPQKS010000003">
    <property type="protein sequence ID" value="KAJ5238562.1"/>
    <property type="molecule type" value="Genomic_DNA"/>
</dbReference>
<gene>
    <name evidence="8" type="ORF">N7468_003181</name>
</gene>
<name>A0A9W9P669_9EURO</name>
<dbReference type="PANTHER" id="PTHR47782:SF1">
    <property type="entry name" value="PYRIMIDINE PATHWAY REGULATORY PROTEIN 1"/>
    <property type="match status" value="1"/>
</dbReference>
<evidence type="ECO:0000256" key="1">
    <source>
        <dbReference type="ARBA" id="ARBA00004123"/>
    </source>
</evidence>
<organism evidence="8 9">
    <name type="scientific">Penicillium chermesinum</name>
    <dbReference type="NCBI Taxonomy" id="63820"/>
    <lineage>
        <taxon>Eukaryota</taxon>
        <taxon>Fungi</taxon>
        <taxon>Dikarya</taxon>
        <taxon>Ascomycota</taxon>
        <taxon>Pezizomycotina</taxon>
        <taxon>Eurotiomycetes</taxon>
        <taxon>Eurotiomycetidae</taxon>
        <taxon>Eurotiales</taxon>
        <taxon>Aspergillaceae</taxon>
        <taxon>Penicillium</taxon>
    </lineage>
</organism>
<evidence type="ECO:0000256" key="7">
    <source>
        <dbReference type="ARBA" id="ARBA00023242"/>
    </source>
</evidence>
<evidence type="ECO:0000256" key="2">
    <source>
        <dbReference type="ARBA" id="ARBA00022723"/>
    </source>
</evidence>
<proteinExistence type="predicted"/>
<comment type="subcellular location">
    <subcellularLocation>
        <location evidence="1">Nucleus</location>
    </subcellularLocation>
</comment>
<keyword evidence="3" id="KW-0862">Zinc</keyword>
<keyword evidence="6" id="KW-0804">Transcription</keyword>
<dbReference type="Proteomes" id="UP001150941">
    <property type="component" value="Unassembled WGS sequence"/>
</dbReference>
<evidence type="ECO:0000313" key="8">
    <source>
        <dbReference type="EMBL" id="KAJ5238562.1"/>
    </source>
</evidence>
<keyword evidence="9" id="KW-1185">Reference proteome</keyword>
<reference evidence="8" key="1">
    <citation type="submission" date="2022-11" db="EMBL/GenBank/DDBJ databases">
        <authorList>
            <person name="Petersen C."/>
        </authorList>
    </citation>
    <scope>NUCLEOTIDE SEQUENCE</scope>
    <source>
        <strain evidence="8">IBT 19713</strain>
    </source>
</reference>
<dbReference type="GO" id="GO:0000981">
    <property type="term" value="F:DNA-binding transcription factor activity, RNA polymerase II-specific"/>
    <property type="evidence" value="ECO:0007669"/>
    <property type="project" value="TreeGrafter"/>
</dbReference>
<sequence length="478" mass="54535">MRTFKADNSNLPYLMASKIAQATTSATVSSPGLFFPSKVSPELFFRPSCPPLAVVRGKDQDLHVDHSSSTRTPSSNYVRYNSTTLINLDSVPRAAISRMVQNYINIHLPQYPCVSGAALNRIVQRAWQGELGNSHSFLLDDPPESSGSPPQGLSEETIRERTNLFWVAYGMERSLCTNLRLPLSFPEESIAVKLDPIVKDPFQQNVDIDRLLPQSASSHICHYRALETEVHRVLHLEEDLQKFGCDTIENWTTDISSRLGEWYETAKLYTPYNMLEFKAVQFHHLIARIHRPTPRLRTRSAEDRQMVLNASLVLIDDYLSQERRRRLFYPWHGVHILFETAIIALEACWSSRHWDQAKLQAMSVLEVSLPQCLDLLRQIGQRWNEASLCADRLEPLIKQVHSVLATTGYVFDELEAPITKEIDGLLFPDAPLIWNRDASQDFTVGVADGTDFLNSFLEDGLEFFQWDPEWDIMSSETL</sequence>
<dbReference type="RefSeq" id="XP_058331481.1">
    <property type="nucleotide sequence ID" value="XM_058472478.1"/>
</dbReference>
<comment type="caution">
    <text evidence="8">The sequence shown here is derived from an EMBL/GenBank/DDBJ whole genome shotgun (WGS) entry which is preliminary data.</text>
</comment>
<reference evidence="8" key="2">
    <citation type="journal article" date="2023" name="IMA Fungus">
        <title>Comparative genomic study of the Penicillium genus elucidates a diverse pangenome and 15 lateral gene transfer events.</title>
        <authorList>
            <person name="Petersen C."/>
            <person name="Sorensen T."/>
            <person name="Nielsen M.R."/>
            <person name="Sondergaard T.E."/>
            <person name="Sorensen J.L."/>
            <person name="Fitzpatrick D.A."/>
            <person name="Frisvad J.C."/>
            <person name="Nielsen K.L."/>
        </authorList>
    </citation>
    <scope>NUCLEOTIDE SEQUENCE</scope>
    <source>
        <strain evidence="8">IBT 19713</strain>
    </source>
</reference>
<dbReference type="GO" id="GO:0043565">
    <property type="term" value="F:sequence-specific DNA binding"/>
    <property type="evidence" value="ECO:0007669"/>
    <property type="project" value="TreeGrafter"/>
</dbReference>
<keyword evidence="5" id="KW-0238">DNA-binding</keyword>
<evidence type="ECO:0000313" key="9">
    <source>
        <dbReference type="Proteomes" id="UP001150941"/>
    </source>
</evidence>
<keyword evidence="4" id="KW-0805">Transcription regulation</keyword>
<keyword evidence="2" id="KW-0479">Metal-binding</keyword>
<dbReference type="OrthoDB" id="4322543at2759"/>
<keyword evidence="7" id="KW-0539">Nucleus</keyword>
<dbReference type="GO" id="GO:0005634">
    <property type="term" value="C:nucleus"/>
    <property type="evidence" value="ECO:0007669"/>
    <property type="project" value="UniProtKB-SubCell"/>
</dbReference>
<accession>A0A9W9P669</accession>
<evidence type="ECO:0000256" key="3">
    <source>
        <dbReference type="ARBA" id="ARBA00022833"/>
    </source>
</evidence>
<dbReference type="AlphaFoldDB" id="A0A9W9P669"/>
<dbReference type="InterPro" id="IPR052202">
    <property type="entry name" value="Yeast_MetPath_Reg"/>
</dbReference>
<evidence type="ECO:0000256" key="5">
    <source>
        <dbReference type="ARBA" id="ARBA00023125"/>
    </source>
</evidence>
<evidence type="ECO:0000256" key="6">
    <source>
        <dbReference type="ARBA" id="ARBA00023163"/>
    </source>
</evidence>
<dbReference type="PANTHER" id="PTHR47782">
    <property type="entry name" value="ZN(II)2CYS6 TRANSCRIPTION FACTOR (EUROFUNG)-RELATED"/>
    <property type="match status" value="1"/>
</dbReference>